<dbReference type="Proteomes" id="UP000259610">
    <property type="component" value="Unassembled WGS sequence"/>
</dbReference>
<sequence length="96" mass="10815">MPMADTLRLDVWLWRARFFKTRSLAAGHVRRRGIRLSHNGQTRRVDKPGQVITQGDVVTLVRGAHITSVEIMDLGTRRSPPAEAQALYRLLEGGPE</sequence>
<dbReference type="EMBL" id="DMAN01000162">
    <property type="protein sequence ID" value="HAE26970.1"/>
    <property type="molecule type" value="Genomic_DNA"/>
</dbReference>
<protein>
    <submittedName>
        <fullName evidence="2">RNA-binding protein</fullName>
    </submittedName>
</protein>
<name>A0A3B9GX09_9PROT</name>
<comment type="caution">
    <text evidence="2">The sequence shown here is derived from an EMBL/GenBank/DDBJ whole genome shotgun (WGS) entry which is preliminary data.</text>
</comment>
<reference evidence="2 3" key="1">
    <citation type="journal article" date="2018" name="Nat. Biotechnol.">
        <title>A standardized bacterial taxonomy based on genome phylogeny substantially revises the tree of life.</title>
        <authorList>
            <person name="Parks D.H."/>
            <person name="Chuvochina M."/>
            <person name="Waite D.W."/>
            <person name="Rinke C."/>
            <person name="Skarshewski A."/>
            <person name="Chaumeil P.A."/>
            <person name="Hugenholtz P."/>
        </authorList>
    </citation>
    <scope>NUCLEOTIDE SEQUENCE [LARGE SCALE GENOMIC DNA]</scope>
    <source>
        <strain evidence="2">UBA8733</strain>
    </source>
</reference>
<dbReference type="Gene3D" id="3.10.290.10">
    <property type="entry name" value="RNA-binding S4 domain"/>
    <property type="match status" value="1"/>
</dbReference>
<dbReference type="CDD" id="cd00165">
    <property type="entry name" value="S4"/>
    <property type="match status" value="1"/>
</dbReference>
<proteinExistence type="predicted"/>
<organism evidence="2 3">
    <name type="scientific">Hyphomonas adhaerens</name>
    <dbReference type="NCBI Taxonomy" id="81029"/>
    <lineage>
        <taxon>Bacteria</taxon>
        <taxon>Pseudomonadati</taxon>
        <taxon>Pseudomonadota</taxon>
        <taxon>Alphaproteobacteria</taxon>
        <taxon>Hyphomonadales</taxon>
        <taxon>Hyphomonadaceae</taxon>
        <taxon>Hyphomonas</taxon>
    </lineage>
</organism>
<evidence type="ECO:0000313" key="3">
    <source>
        <dbReference type="Proteomes" id="UP000259610"/>
    </source>
</evidence>
<keyword evidence="1" id="KW-0694">RNA-binding</keyword>
<evidence type="ECO:0000313" key="2">
    <source>
        <dbReference type="EMBL" id="HAE26970.1"/>
    </source>
</evidence>
<dbReference type="InterPro" id="IPR036986">
    <property type="entry name" value="S4_RNA-bd_sf"/>
</dbReference>
<accession>A0A3B9GX09</accession>
<dbReference type="PROSITE" id="PS50889">
    <property type="entry name" value="S4"/>
    <property type="match status" value="1"/>
</dbReference>
<dbReference type="SUPFAM" id="SSF55174">
    <property type="entry name" value="Alpha-L RNA-binding motif"/>
    <property type="match status" value="1"/>
</dbReference>
<evidence type="ECO:0000256" key="1">
    <source>
        <dbReference type="PROSITE-ProRule" id="PRU00182"/>
    </source>
</evidence>
<dbReference type="AlphaFoldDB" id="A0A3B9GX09"/>
<gene>
    <name evidence="2" type="ORF">DCG58_07415</name>
</gene>
<dbReference type="GO" id="GO:0003723">
    <property type="term" value="F:RNA binding"/>
    <property type="evidence" value="ECO:0007669"/>
    <property type="project" value="UniProtKB-KW"/>
</dbReference>